<dbReference type="GO" id="GO:0005694">
    <property type="term" value="C:chromosome"/>
    <property type="evidence" value="ECO:0007669"/>
    <property type="project" value="UniProtKB-ARBA"/>
</dbReference>
<dbReference type="Gene3D" id="3.30.420.10">
    <property type="entry name" value="Ribonuclease H-like superfamily/Ribonuclease H"/>
    <property type="match status" value="1"/>
</dbReference>
<dbReference type="InterPro" id="IPR023780">
    <property type="entry name" value="Chromo_domain"/>
</dbReference>
<keyword evidence="3" id="KW-1185">Reference proteome</keyword>
<evidence type="ECO:0000259" key="1">
    <source>
        <dbReference type="PROSITE" id="PS50013"/>
    </source>
</evidence>
<accession>A0A6J1PE68</accession>
<dbReference type="InterPro" id="IPR012337">
    <property type="entry name" value="RNaseH-like_sf"/>
</dbReference>
<gene>
    <name evidence="4" type="primary">LOC112451997</name>
</gene>
<dbReference type="Pfam" id="PF00665">
    <property type="entry name" value="rve"/>
    <property type="match status" value="1"/>
</dbReference>
<dbReference type="AlphaFoldDB" id="A0A6J1PE68"/>
<dbReference type="InterPro" id="IPR036397">
    <property type="entry name" value="RNaseH_sf"/>
</dbReference>
<dbReference type="InterPro" id="IPR016197">
    <property type="entry name" value="Chromo-like_dom_sf"/>
</dbReference>
<protein>
    <submittedName>
        <fullName evidence="4">Uncharacterized protein LOC112451997</fullName>
    </submittedName>
</protein>
<dbReference type="SMART" id="SM00298">
    <property type="entry name" value="CHROMO"/>
    <property type="match status" value="1"/>
</dbReference>
<dbReference type="Gene3D" id="2.40.50.40">
    <property type="match status" value="1"/>
</dbReference>
<feature type="domain" description="Chromo" evidence="1">
    <location>
        <begin position="322"/>
        <end position="376"/>
    </location>
</feature>
<dbReference type="SUPFAM" id="SSF53098">
    <property type="entry name" value="Ribonuclease H-like"/>
    <property type="match status" value="1"/>
</dbReference>
<evidence type="ECO:0000313" key="4">
    <source>
        <dbReference type="RefSeq" id="XP_024867743.1"/>
    </source>
</evidence>
<evidence type="ECO:0000313" key="3">
    <source>
        <dbReference type="Proteomes" id="UP000504618"/>
    </source>
</evidence>
<dbReference type="GO" id="GO:0003676">
    <property type="term" value="F:nucleic acid binding"/>
    <property type="evidence" value="ECO:0007669"/>
    <property type="project" value="InterPro"/>
</dbReference>
<reference evidence="4" key="1">
    <citation type="submission" date="2025-08" db="UniProtKB">
        <authorList>
            <consortium name="RefSeq"/>
        </authorList>
    </citation>
    <scope>IDENTIFICATION</scope>
    <source>
        <tissue evidence="4">Whole body</tissue>
    </source>
</reference>
<dbReference type="PANTHER" id="PTHR46585">
    <property type="entry name" value="INTEGRASE CORE DOMAIN CONTAINING PROTEIN"/>
    <property type="match status" value="1"/>
</dbReference>
<dbReference type="InterPro" id="IPR001584">
    <property type="entry name" value="Integrase_cat-core"/>
</dbReference>
<proteinExistence type="predicted"/>
<dbReference type="PROSITE" id="PS50013">
    <property type="entry name" value="CHROMO_2"/>
    <property type="match status" value="1"/>
</dbReference>
<dbReference type="OrthoDB" id="6408700at2759"/>
<dbReference type="PANTHER" id="PTHR46585:SF1">
    <property type="entry name" value="CHROMO DOMAIN-CONTAINING PROTEIN"/>
    <property type="match status" value="1"/>
</dbReference>
<evidence type="ECO:0000259" key="2">
    <source>
        <dbReference type="PROSITE" id="PS50994"/>
    </source>
</evidence>
<dbReference type="SUPFAM" id="SSF54160">
    <property type="entry name" value="Chromo domain-like"/>
    <property type="match status" value="1"/>
</dbReference>
<dbReference type="CDD" id="cd00024">
    <property type="entry name" value="CD_CSD"/>
    <property type="match status" value="1"/>
</dbReference>
<sequence>MTELEKFYYDPRHYAGYSATDNLTRAAKPNFSRNKVTRWLETQDAYTLHRLSRRKFPRLHYTVSNIDDLWEADLIKLRNLESYNDEYLYLLVIIDVLISKYAWIEPLRDKTSKHVTTAFQRVLSKSDGRVPVYLQTDKGKVFIGRPLQKFLEENDICFHVARNPDIKAAVVEHFNRTLKERMWRYFTQKNTRHYVDVLQDIVSAYNHTRHSSIRMQPPVVTRENARVARENIVRRWRKSEKMKRAQKAKYVGELVRVSRTKATFEKGYEARWSEEIFRIHRVLEWRKPRVYELSDLADEVIDGIFYEQELARVEKNLREEEFIVDRVIKTRGRGANKQVLVSWRGYPSKFDTWIPASNLTSFQDEERPISHGSSEQ</sequence>
<dbReference type="Pfam" id="PF00385">
    <property type="entry name" value="Chromo"/>
    <property type="match status" value="1"/>
</dbReference>
<dbReference type="GO" id="GO:0015074">
    <property type="term" value="P:DNA integration"/>
    <property type="evidence" value="ECO:0007669"/>
    <property type="project" value="InterPro"/>
</dbReference>
<organism evidence="3 4">
    <name type="scientific">Temnothorax curvispinosus</name>
    <dbReference type="NCBI Taxonomy" id="300111"/>
    <lineage>
        <taxon>Eukaryota</taxon>
        <taxon>Metazoa</taxon>
        <taxon>Ecdysozoa</taxon>
        <taxon>Arthropoda</taxon>
        <taxon>Hexapoda</taxon>
        <taxon>Insecta</taxon>
        <taxon>Pterygota</taxon>
        <taxon>Neoptera</taxon>
        <taxon>Endopterygota</taxon>
        <taxon>Hymenoptera</taxon>
        <taxon>Apocrita</taxon>
        <taxon>Aculeata</taxon>
        <taxon>Formicoidea</taxon>
        <taxon>Formicidae</taxon>
        <taxon>Myrmicinae</taxon>
        <taxon>Temnothorax</taxon>
    </lineage>
</organism>
<dbReference type="InterPro" id="IPR000953">
    <property type="entry name" value="Chromo/chromo_shadow_dom"/>
</dbReference>
<dbReference type="PROSITE" id="PS50994">
    <property type="entry name" value="INTEGRASE"/>
    <property type="match status" value="1"/>
</dbReference>
<name>A0A6J1PE68_9HYME</name>
<feature type="domain" description="Integrase catalytic" evidence="2">
    <location>
        <begin position="53"/>
        <end position="225"/>
    </location>
</feature>
<dbReference type="GeneID" id="112451997"/>
<dbReference type="RefSeq" id="XP_024867743.1">
    <property type="nucleotide sequence ID" value="XM_025011975.1"/>
</dbReference>
<dbReference type="Proteomes" id="UP000504618">
    <property type="component" value="Unplaced"/>
</dbReference>